<reference evidence="2" key="1">
    <citation type="submission" date="2018-02" db="EMBL/GenBank/DDBJ databases">
        <title>Rhizophora mucronata_Transcriptome.</title>
        <authorList>
            <person name="Meera S.P."/>
            <person name="Sreeshan A."/>
            <person name="Augustine A."/>
        </authorList>
    </citation>
    <scope>NUCLEOTIDE SEQUENCE</scope>
    <source>
        <tissue evidence="2">Leaf</tissue>
    </source>
</reference>
<sequence>MRFLAANNSNLTIYAELACGSPFNWPILSLSSMPSTELPEFSRSPPTSPPLPTKKRKAAITNTVATTETLISHHDGTSTSTALSITTAPILLNN</sequence>
<organism evidence="2">
    <name type="scientific">Rhizophora mucronata</name>
    <name type="common">Asiatic mangrove</name>
    <dbReference type="NCBI Taxonomy" id="61149"/>
    <lineage>
        <taxon>Eukaryota</taxon>
        <taxon>Viridiplantae</taxon>
        <taxon>Streptophyta</taxon>
        <taxon>Embryophyta</taxon>
        <taxon>Tracheophyta</taxon>
        <taxon>Spermatophyta</taxon>
        <taxon>Magnoliopsida</taxon>
        <taxon>eudicotyledons</taxon>
        <taxon>Gunneridae</taxon>
        <taxon>Pentapetalae</taxon>
        <taxon>rosids</taxon>
        <taxon>fabids</taxon>
        <taxon>Malpighiales</taxon>
        <taxon>Rhizophoraceae</taxon>
        <taxon>Rhizophora</taxon>
    </lineage>
</organism>
<evidence type="ECO:0000313" key="2">
    <source>
        <dbReference type="EMBL" id="MBX58885.1"/>
    </source>
</evidence>
<dbReference type="EMBL" id="GGEC01078401">
    <property type="protein sequence ID" value="MBX58885.1"/>
    <property type="molecule type" value="Transcribed_RNA"/>
</dbReference>
<accession>A0A2P2PW01</accession>
<name>A0A2P2PW01_RHIMU</name>
<evidence type="ECO:0000256" key="1">
    <source>
        <dbReference type="SAM" id="MobiDB-lite"/>
    </source>
</evidence>
<protein>
    <submittedName>
        <fullName evidence="2">C2 and GRAM domain-containing protein At1g03370 isoform X2</fullName>
    </submittedName>
</protein>
<feature type="region of interest" description="Disordered" evidence="1">
    <location>
        <begin position="36"/>
        <end position="57"/>
    </location>
</feature>
<proteinExistence type="predicted"/>
<dbReference type="AlphaFoldDB" id="A0A2P2PW01"/>